<evidence type="ECO:0000256" key="2">
    <source>
        <dbReference type="ARBA" id="ARBA00004777"/>
    </source>
</evidence>
<reference evidence="8" key="1">
    <citation type="submission" date="2022-08" db="UniProtKB">
        <authorList>
            <consortium name="EnsemblMetazoa"/>
        </authorList>
    </citation>
    <scope>IDENTIFICATION</scope>
    <source>
        <strain evidence="8">EBRO</strain>
    </source>
</reference>
<evidence type="ECO:0000256" key="7">
    <source>
        <dbReference type="RuleBase" id="RU004254"/>
    </source>
</evidence>
<keyword evidence="5" id="KW-0274">FAD</keyword>
<dbReference type="GO" id="GO:0035999">
    <property type="term" value="P:tetrahydrofolate interconversion"/>
    <property type="evidence" value="ECO:0007669"/>
    <property type="project" value="TreeGrafter"/>
</dbReference>
<accession>A0A182ISG5</accession>
<organism evidence="8">
    <name type="scientific">Anopheles atroparvus</name>
    <name type="common">European mosquito</name>
    <dbReference type="NCBI Taxonomy" id="41427"/>
    <lineage>
        <taxon>Eukaryota</taxon>
        <taxon>Metazoa</taxon>
        <taxon>Ecdysozoa</taxon>
        <taxon>Arthropoda</taxon>
        <taxon>Hexapoda</taxon>
        <taxon>Insecta</taxon>
        <taxon>Pterygota</taxon>
        <taxon>Neoptera</taxon>
        <taxon>Endopterygota</taxon>
        <taxon>Diptera</taxon>
        <taxon>Nematocera</taxon>
        <taxon>Culicoidea</taxon>
        <taxon>Culicidae</taxon>
        <taxon>Anophelinae</taxon>
        <taxon>Anopheles</taxon>
    </lineage>
</organism>
<protein>
    <submittedName>
        <fullName evidence="8">Methylenetetrahydrofolate reductase</fullName>
    </submittedName>
</protein>
<keyword evidence="6" id="KW-0560">Oxidoreductase</keyword>
<evidence type="ECO:0000256" key="1">
    <source>
        <dbReference type="ARBA" id="ARBA00001974"/>
    </source>
</evidence>
<dbReference type="PANTHER" id="PTHR45754">
    <property type="entry name" value="METHYLENETETRAHYDROFOLATE REDUCTASE"/>
    <property type="match status" value="1"/>
</dbReference>
<comment type="cofactor">
    <cofactor evidence="1">
        <name>FAD</name>
        <dbReference type="ChEBI" id="CHEBI:57692"/>
    </cofactor>
</comment>
<dbReference type="GO" id="GO:0009086">
    <property type="term" value="P:methionine biosynthetic process"/>
    <property type="evidence" value="ECO:0007669"/>
    <property type="project" value="TreeGrafter"/>
</dbReference>
<keyword evidence="4" id="KW-0285">Flavoprotein</keyword>
<comment type="pathway">
    <text evidence="2 7">One-carbon metabolism; tetrahydrofolate interconversion.</text>
</comment>
<dbReference type="EnsemblMetazoa" id="AATE004626-RA">
    <property type="protein sequence ID" value="AATE004626-PA.1"/>
    <property type="gene ID" value="AATE004626"/>
</dbReference>
<dbReference type="SUPFAM" id="SSF51730">
    <property type="entry name" value="FAD-linked oxidoreductase"/>
    <property type="match status" value="1"/>
</dbReference>
<dbReference type="GO" id="GO:0071949">
    <property type="term" value="F:FAD binding"/>
    <property type="evidence" value="ECO:0007669"/>
    <property type="project" value="TreeGrafter"/>
</dbReference>
<evidence type="ECO:0000256" key="5">
    <source>
        <dbReference type="ARBA" id="ARBA00022827"/>
    </source>
</evidence>
<dbReference type="GO" id="GO:0004489">
    <property type="term" value="F:methylenetetrahydrofolate reductase [NAD(P)H] activity"/>
    <property type="evidence" value="ECO:0007669"/>
    <property type="project" value="InterPro"/>
</dbReference>
<evidence type="ECO:0000256" key="3">
    <source>
        <dbReference type="ARBA" id="ARBA00006743"/>
    </source>
</evidence>
<dbReference type="VEuPathDB" id="VectorBase:AATE004626"/>
<evidence type="ECO:0000256" key="6">
    <source>
        <dbReference type="ARBA" id="ARBA00023002"/>
    </source>
</evidence>
<dbReference type="AlphaFoldDB" id="A0A182ISG5"/>
<dbReference type="InterPro" id="IPR029041">
    <property type="entry name" value="FAD-linked_oxidoreductase-like"/>
</dbReference>
<sequence>MASHTINSITDENSKDLHTKLRAISSHPPGAVSHLCYSVEVSAKDDFNPELLGDLSPQPIFCSLPWISDENLRYEENFLQAPPLRMSTKLQKAGYTVVNHLSCYNLTEQQVGKFLATGVRNLFIIRGDTVTPGQRFPKAADLVQYLRDRQQEDGVKLTIGVGGYPYGHSQSKSDTDELRYLKEKVAIGVDFLLTQTLYDAESFFGYRERCKQVGINIPVIPGIYLPHSYSHLQTMLKITNITLPPTLHASFETHAEDPPEQFEAFVVEHFVGVLRELLAPNDVSRDPVRCSLFLPISGLEGGALGEDTVVGVAALGGAADEALDTPELFVIMLSFDAGTRVSVPFDVFETVSTPSLSFREPPPFAEGASFAAPDWFSLFAVPFGTIVPTVFIVVVVVVVVVVVIGAVAYPISTSKASAAFHLAAFFVMPTPVALLPAALTSIVNWRRRPTVGRSFSTSVYTGCFSLRACWICMSREMGFSFSVNTSPATDFSLIRLRGFFFTVVPTSRGDASAVDAVAAVF</sequence>
<dbReference type="InterPro" id="IPR003171">
    <property type="entry name" value="Mehydrof_redctse-like"/>
</dbReference>
<dbReference type="STRING" id="41427.A0A182ISG5"/>
<dbReference type="PANTHER" id="PTHR45754:SF3">
    <property type="entry name" value="METHYLENETETRAHYDROFOLATE REDUCTASE (NADPH)"/>
    <property type="match status" value="1"/>
</dbReference>
<dbReference type="Pfam" id="PF02219">
    <property type="entry name" value="MTHFR"/>
    <property type="match status" value="1"/>
</dbReference>
<proteinExistence type="inferred from homology"/>
<dbReference type="Gene3D" id="3.20.20.220">
    <property type="match status" value="1"/>
</dbReference>
<evidence type="ECO:0000256" key="4">
    <source>
        <dbReference type="ARBA" id="ARBA00022630"/>
    </source>
</evidence>
<comment type="similarity">
    <text evidence="3">Belongs to the methylenetetrahydrofolate reductase family.</text>
</comment>
<dbReference type="GO" id="GO:0005829">
    <property type="term" value="C:cytosol"/>
    <property type="evidence" value="ECO:0007669"/>
    <property type="project" value="TreeGrafter"/>
</dbReference>
<name>A0A182ISG5_ANOAO</name>
<evidence type="ECO:0000313" key="8">
    <source>
        <dbReference type="EnsemblMetazoa" id="AATE004626-PA.1"/>
    </source>
</evidence>